<dbReference type="EMBL" id="JAWDJW010000524">
    <property type="protein sequence ID" value="KAK3080523.1"/>
    <property type="molecule type" value="Genomic_DNA"/>
</dbReference>
<accession>A0ACC3DUR5</accession>
<evidence type="ECO:0000313" key="1">
    <source>
        <dbReference type="EMBL" id="KAK3080523.1"/>
    </source>
</evidence>
<comment type="caution">
    <text evidence="1">The sequence shown here is derived from an EMBL/GenBank/DDBJ whole genome shotgun (WGS) entry which is preliminary data.</text>
</comment>
<organism evidence="1 2">
    <name type="scientific">Coniosporium uncinatum</name>
    <dbReference type="NCBI Taxonomy" id="93489"/>
    <lineage>
        <taxon>Eukaryota</taxon>
        <taxon>Fungi</taxon>
        <taxon>Dikarya</taxon>
        <taxon>Ascomycota</taxon>
        <taxon>Pezizomycotina</taxon>
        <taxon>Dothideomycetes</taxon>
        <taxon>Dothideomycetes incertae sedis</taxon>
        <taxon>Coniosporium</taxon>
    </lineage>
</organism>
<keyword evidence="2" id="KW-1185">Reference proteome</keyword>
<sequence>MHFTSLITSATLCLAGLQGAFAAPFEERSFIYNVLATFDDLTNPTPLTSTTEINQYKKLDYSGFVLGTLGAAGITAAGIVPQSSPNVALFAANTMVLYGTPTLSTSGTSSKAFDLNSFYFGCVVASEETAASLPAACTINIKGYNLSGKQVQSQSFSFQPNGLVQSQMVKAKVNNWKALSRVEFAIQGTVASTTLAALFDNFNYVVAG</sequence>
<gene>
    <name evidence="1" type="ORF">LTS18_000557</name>
</gene>
<dbReference type="Proteomes" id="UP001186974">
    <property type="component" value="Unassembled WGS sequence"/>
</dbReference>
<name>A0ACC3DUR5_9PEZI</name>
<reference evidence="1" key="1">
    <citation type="submission" date="2024-09" db="EMBL/GenBank/DDBJ databases">
        <title>Black Yeasts Isolated from many extreme environments.</title>
        <authorList>
            <person name="Coleine C."/>
            <person name="Stajich J.E."/>
            <person name="Selbmann L."/>
        </authorList>
    </citation>
    <scope>NUCLEOTIDE SEQUENCE</scope>
    <source>
        <strain evidence="1">CCFEE 5737</strain>
    </source>
</reference>
<proteinExistence type="predicted"/>
<protein>
    <submittedName>
        <fullName evidence="1">Uncharacterized protein</fullName>
    </submittedName>
</protein>
<evidence type="ECO:0000313" key="2">
    <source>
        <dbReference type="Proteomes" id="UP001186974"/>
    </source>
</evidence>